<evidence type="ECO:0000256" key="1">
    <source>
        <dbReference type="SAM" id="MobiDB-lite"/>
    </source>
</evidence>
<evidence type="ECO:0000313" key="2">
    <source>
        <dbReference type="EMBL" id="KAK7467723.1"/>
    </source>
</evidence>
<proteinExistence type="predicted"/>
<dbReference type="EMBL" id="JACVVK020000542">
    <property type="protein sequence ID" value="KAK7467723.1"/>
    <property type="molecule type" value="Genomic_DNA"/>
</dbReference>
<dbReference type="AlphaFoldDB" id="A0ABD0J9S4"/>
<feature type="non-terminal residue" evidence="2">
    <location>
        <position position="55"/>
    </location>
</feature>
<protein>
    <submittedName>
        <fullName evidence="2">Uncharacterized protein</fullName>
    </submittedName>
</protein>
<dbReference type="Proteomes" id="UP001519460">
    <property type="component" value="Unassembled WGS sequence"/>
</dbReference>
<feature type="region of interest" description="Disordered" evidence="1">
    <location>
        <begin position="1"/>
        <end position="26"/>
    </location>
</feature>
<comment type="caution">
    <text evidence="2">The sequence shown here is derived from an EMBL/GenBank/DDBJ whole genome shotgun (WGS) entry which is preliminary data.</text>
</comment>
<keyword evidence="3" id="KW-1185">Reference proteome</keyword>
<name>A0ABD0J9S4_9CAEN</name>
<reference evidence="2 3" key="1">
    <citation type="journal article" date="2023" name="Sci. Data">
        <title>Genome assembly of the Korean intertidal mud-creeper Batillaria attramentaria.</title>
        <authorList>
            <person name="Patra A.K."/>
            <person name="Ho P.T."/>
            <person name="Jun S."/>
            <person name="Lee S.J."/>
            <person name="Kim Y."/>
            <person name="Won Y.J."/>
        </authorList>
    </citation>
    <scope>NUCLEOTIDE SEQUENCE [LARGE SCALE GENOMIC DNA]</scope>
    <source>
        <strain evidence="2">Wonlab-2016</strain>
    </source>
</reference>
<accession>A0ABD0J9S4</accession>
<organism evidence="2 3">
    <name type="scientific">Batillaria attramentaria</name>
    <dbReference type="NCBI Taxonomy" id="370345"/>
    <lineage>
        <taxon>Eukaryota</taxon>
        <taxon>Metazoa</taxon>
        <taxon>Spiralia</taxon>
        <taxon>Lophotrochozoa</taxon>
        <taxon>Mollusca</taxon>
        <taxon>Gastropoda</taxon>
        <taxon>Caenogastropoda</taxon>
        <taxon>Sorbeoconcha</taxon>
        <taxon>Cerithioidea</taxon>
        <taxon>Batillariidae</taxon>
        <taxon>Batillaria</taxon>
    </lineage>
</organism>
<gene>
    <name evidence="2" type="ORF">BaRGS_00037031</name>
</gene>
<sequence length="55" mass="6121">MADCFGFQGSRKNSVEKKLSSRRAGPRVEGQRESVAELILWKLLSCPVTFGFSES</sequence>
<evidence type="ECO:0000313" key="3">
    <source>
        <dbReference type="Proteomes" id="UP001519460"/>
    </source>
</evidence>